<feature type="transmembrane region" description="Helical" evidence="1">
    <location>
        <begin position="54"/>
        <end position="76"/>
    </location>
</feature>
<keyword evidence="1" id="KW-0812">Transmembrane</keyword>
<keyword evidence="1" id="KW-0472">Membrane</keyword>
<protein>
    <submittedName>
        <fullName evidence="2">Uncharacterized protein</fullName>
    </submittedName>
</protein>
<evidence type="ECO:0000256" key="1">
    <source>
        <dbReference type="SAM" id="Phobius"/>
    </source>
</evidence>
<feature type="transmembrane region" description="Helical" evidence="1">
    <location>
        <begin position="83"/>
        <end position="104"/>
    </location>
</feature>
<keyword evidence="1" id="KW-1133">Transmembrane helix</keyword>
<dbReference type="AlphaFoldDB" id="A0A378PRB6"/>
<gene>
    <name evidence="2" type="ORF">NCTC9426_01099</name>
</gene>
<reference evidence="2 3" key="1">
    <citation type="submission" date="2018-06" db="EMBL/GenBank/DDBJ databases">
        <authorList>
            <consortium name="Pathogen Informatics"/>
            <person name="Doyle S."/>
        </authorList>
    </citation>
    <scope>NUCLEOTIDE SEQUENCE [LARGE SCALE GENOMIC DNA]</scope>
    <source>
        <strain evidence="2 3">NCTC9426</strain>
    </source>
</reference>
<proteinExistence type="predicted"/>
<dbReference type="EMBL" id="UGPZ01000002">
    <property type="protein sequence ID" value="STY91065.1"/>
    <property type="molecule type" value="Genomic_DNA"/>
</dbReference>
<name>A0A378PRB6_MORBO</name>
<organism evidence="2 3">
    <name type="scientific">Moraxella bovis</name>
    <dbReference type="NCBI Taxonomy" id="476"/>
    <lineage>
        <taxon>Bacteria</taxon>
        <taxon>Pseudomonadati</taxon>
        <taxon>Pseudomonadota</taxon>
        <taxon>Gammaproteobacteria</taxon>
        <taxon>Moraxellales</taxon>
        <taxon>Moraxellaceae</taxon>
        <taxon>Moraxella</taxon>
    </lineage>
</organism>
<evidence type="ECO:0000313" key="3">
    <source>
        <dbReference type="Proteomes" id="UP000254133"/>
    </source>
</evidence>
<accession>A0A378PRB6</accession>
<dbReference type="RefSeq" id="WP_115369065.1">
    <property type="nucleotide sequence ID" value="NZ_CP087791.1"/>
</dbReference>
<sequence>MNDTENDKSPSQWLLKIIGGIEILIAGLLSLSFLSMLFGVIFTEGKPPHGHSYLVIALLFLTPFLMALWSAGIVSWQGQKYRFCVGIANCCFGAFYDFYGGFYVN</sequence>
<evidence type="ECO:0000313" key="2">
    <source>
        <dbReference type="EMBL" id="STY91065.1"/>
    </source>
</evidence>
<dbReference type="Proteomes" id="UP000254133">
    <property type="component" value="Unassembled WGS sequence"/>
</dbReference>
<feature type="transmembrane region" description="Helical" evidence="1">
    <location>
        <begin position="21"/>
        <end position="42"/>
    </location>
</feature>